<keyword evidence="1" id="KW-0880">Kelch repeat</keyword>
<dbReference type="Proteomes" id="UP001230188">
    <property type="component" value="Unassembled WGS sequence"/>
</dbReference>
<dbReference type="SMART" id="SM00249">
    <property type="entry name" value="PHD"/>
    <property type="match status" value="1"/>
</dbReference>
<feature type="region of interest" description="Disordered" evidence="7">
    <location>
        <begin position="384"/>
        <end position="410"/>
    </location>
</feature>
<evidence type="ECO:0000256" key="6">
    <source>
        <dbReference type="PROSITE-ProRule" id="PRU00146"/>
    </source>
</evidence>
<feature type="region of interest" description="Disordered" evidence="7">
    <location>
        <begin position="345"/>
        <end position="364"/>
    </location>
</feature>
<dbReference type="PROSITE" id="PS50016">
    <property type="entry name" value="ZF_PHD_2"/>
    <property type="match status" value="1"/>
</dbReference>
<dbReference type="InterPro" id="IPR001965">
    <property type="entry name" value="Znf_PHD"/>
</dbReference>
<evidence type="ECO:0000313" key="9">
    <source>
        <dbReference type="EMBL" id="KAJ8604847.1"/>
    </source>
</evidence>
<evidence type="ECO:0000256" key="2">
    <source>
        <dbReference type="ARBA" id="ARBA00022723"/>
    </source>
</evidence>
<reference evidence="9" key="1">
    <citation type="submission" date="2023-01" db="EMBL/GenBank/DDBJ databases">
        <title>Metagenome sequencing of chrysophaentin producing Chrysophaeum taylorii.</title>
        <authorList>
            <person name="Davison J."/>
            <person name="Bewley C."/>
        </authorList>
    </citation>
    <scope>NUCLEOTIDE SEQUENCE</scope>
    <source>
        <strain evidence="9">NIES-1699</strain>
    </source>
</reference>
<evidence type="ECO:0000259" key="8">
    <source>
        <dbReference type="PROSITE" id="PS50016"/>
    </source>
</evidence>
<protein>
    <recommendedName>
        <fullName evidence="8">PHD-type domain-containing protein</fullName>
    </recommendedName>
</protein>
<keyword evidence="3" id="KW-0677">Repeat</keyword>
<dbReference type="PANTHER" id="PTHR46093">
    <property type="entry name" value="ACYL-COA-BINDING DOMAIN-CONTAINING PROTEIN 5"/>
    <property type="match status" value="1"/>
</dbReference>
<evidence type="ECO:0000313" key="10">
    <source>
        <dbReference type="Proteomes" id="UP001230188"/>
    </source>
</evidence>
<organism evidence="9 10">
    <name type="scientific">Chrysophaeum taylorii</name>
    <dbReference type="NCBI Taxonomy" id="2483200"/>
    <lineage>
        <taxon>Eukaryota</taxon>
        <taxon>Sar</taxon>
        <taxon>Stramenopiles</taxon>
        <taxon>Ochrophyta</taxon>
        <taxon>Pelagophyceae</taxon>
        <taxon>Pelagomonadales</taxon>
        <taxon>Pelagomonadaceae</taxon>
        <taxon>Chrysophaeum</taxon>
    </lineage>
</organism>
<proteinExistence type="predicted"/>
<dbReference type="Gene3D" id="2.120.10.80">
    <property type="entry name" value="Kelch-type beta propeller"/>
    <property type="match status" value="2"/>
</dbReference>
<keyword evidence="4 6" id="KW-0863">Zinc-finger</keyword>
<keyword evidence="10" id="KW-1185">Reference proteome</keyword>
<sequence length="710" mass="77356">MSSIRVGLRLSSKSTAAAAAGKGPQGAGRSRRKSKARREAGTSERGLGLPEEVVVRILSRYVDSRSVSNWRACGRAFRRSVGSSAPELHHGPLVARCWAIASHHEFESPWGHDHNYRCERCGRGGELILCDFCNVVYHLACLSPPLEAAPAGLWRCPACAAERSSPVIGAVVAAARGDVVACTGGYHASSFTPCADAYECDWRRGTWTRKELRRPPPTGFATATAFSDASSRVHVFARRASPGPLATTRERTIASAAAFEVVHLLENDDDAWRSEPIAGDAPVPRADAAACAFGDRVVLFGGFEPETKRHLDGLYVLDTASWLWHCVRRDSQPVVVVVVRDEEEEEEALPRAEEEAEEEAPAEENRAALSVVFNLRRRVAPAKRYEDVPAPSPRRRKRKKSVAAPRDDESWPLARAGHTLTRVGRSLWLFGGLGRRGATTDYHDDVWTLDRDLAWTRETCAGAVPRGRAGHSALAVGPHLLVFGGLNAQRFLNDFFVLHTPTRGWSTLRVENGPSARMRAAMVLVTDRAADDEPHVLVFGGTRAWGAAAATPTATSRHDGDLFAVHLGWSQMEPTGLAENFGCESTARRCSASRLTSHRFPLLVRTRGLSLAAGAGAVAMSSRAATRLSPRKGFCFARAFDAARFCSSSSRPRSAARRVPLATFRNTSLVCDRLLIDLLALVSRRLRANRSCLVAFPMRREGGRTLVLEG</sequence>
<comment type="caution">
    <text evidence="9">The sequence shown here is derived from an EMBL/GenBank/DDBJ whole genome shotgun (WGS) entry which is preliminary data.</text>
</comment>
<gene>
    <name evidence="9" type="ORF">CTAYLR_001069</name>
</gene>
<dbReference type="PANTHER" id="PTHR46093:SF16">
    <property type="entry name" value="MULTIPLE EGF-LIKE-DOMAINS 8"/>
    <property type="match status" value="1"/>
</dbReference>
<dbReference type="GO" id="GO:0008270">
    <property type="term" value="F:zinc ion binding"/>
    <property type="evidence" value="ECO:0007669"/>
    <property type="project" value="UniProtKB-KW"/>
</dbReference>
<evidence type="ECO:0000256" key="4">
    <source>
        <dbReference type="ARBA" id="ARBA00022771"/>
    </source>
</evidence>
<accession>A0AAD7UHW2</accession>
<evidence type="ECO:0000256" key="1">
    <source>
        <dbReference type="ARBA" id="ARBA00022441"/>
    </source>
</evidence>
<dbReference type="InterPro" id="IPR019787">
    <property type="entry name" value="Znf_PHD-finger"/>
</dbReference>
<dbReference type="InterPro" id="IPR015915">
    <property type="entry name" value="Kelch-typ_b-propeller"/>
</dbReference>
<keyword evidence="2" id="KW-0479">Metal-binding</keyword>
<dbReference type="InterPro" id="IPR011011">
    <property type="entry name" value="Znf_FYVE_PHD"/>
</dbReference>
<evidence type="ECO:0000256" key="5">
    <source>
        <dbReference type="ARBA" id="ARBA00022833"/>
    </source>
</evidence>
<dbReference type="EMBL" id="JAQMWT010000322">
    <property type="protein sequence ID" value="KAJ8604847.1"/>
    <property type="molecule type" value="Genomic_DNA"/>
</dbReference>
<dbReference type="Pfam" id="PF24681">
    <property type="entry name" value="Kelch_KLHDC2_KLHL20_DRC7"/>
    <property type="match status" value="1"/>
</dbReference>
<dbReference type="Gene3D" id="3.30.40.10">
    <property type="entry name" value="Zinc/RING finger domain, C3HC4 (zinc finger)"/>
    <property type="match status" value="1"/>
</dbReference>
<feature type="domain" description="PHD-type" evidence="8">
    <location>
        <begin position="115"/>
        <end position="162"/>
    </location>
</feature>
<evidence type="ECO:0000256" key="3">
    <source>
        <dbReference type="ARBA" id="ARBA00022737"/>
    </source>
</evidence>
<dbReference type="Pfam" id="PF01344">
    <property type="entry name" value="Kelch_1"/>
    <property type="match status" value="1"/>
</dbReference>
<dbReference type="InterPro" id="IPR019786">
    <property type="entry name" value="Zinc_finger_PHD-type_CS"/>
</dbReference>
<dbReference type="AlphaFoldDB" id="A0AAD7UHW2"/>
<keyword evidence="5" id="KW-0862">Zinc</keyword>
<name>A0AAD7UHW2_9STRA</name>
<feature type="region of interest" description="Disordered" evidence="7">
    <location>
        <begin position="1"/>
        <end position="44"/>
    </location>
</feature>
<dbReference type="SUPFAM" id="SSF57903">
    <property type="entry name" value="FYVE/PHD zinc finger"/>
    <property type="match status" value="1"/>
</dbReference>
<dbReference type="PROSITE" id="PS01359">
    <property type="entry name" value="ZF_PHD_1"/>
    <property type="match status" value="1"/>
</dbReference>
<dbReference type="InterPro" id="IPR006652">
    <property type="entry name" value="Kelch_1"/>
</dbReference>
<dbReference type="SUPFAM" id="SSF117281">
    <property type="entry name" value="Kelch motif"/>
    <property type="match status" value="2"/>
</dbReference>
<evidence type="ECO:0000256" key="7">
    <source>
        <dbReference type="SAM" id="MobiDB-lite"/>
    </source>
</evidence>
<dbReference type="InterPro" id="IPR013083">
    <property type="entry name" value="Znf_RING/FYVE/PHD"/>
</dbReference>
<dbReference type="Pfam" id="PF00628">
    <property type="entry name" value="PHD"/>
    <property type="match status" value="1"/>
</dbReference>